<keyword evidence="6" id="KW-0805">Transcription regulation</keyword>
<comment type="caution">
    <text evidence="11">The sequence shown here is derived from an EMBL/GenBank/DDBJ whole genome shotgun (WGS) entry which is preliminary data.</text>
</comment>
<dbReference type="GO" id="GO:0005634">
    <property type="term" value="C:nucleus"/>
    <property type="evidence" value="ECO:0007669"/>
    <property type="project" value="UniProtKB-SubCell"/>
</dbReference>
<dbReference type="PROSITE" id="PS50082">
    <property type="entry name" value="WD_REPEATS_2"/>
    <property type="match status" value="2"/>
</dbReference>
<dbReference type="PANTHER" id="PTHR10253">
    <property type="entry name" value="POLYCOMB PROTEIN"/>
    <property type="match status" value="1"/>
</dbReference>
<evidence type="ECO:0000256" key="1">
    <source>
        <dbReference type="ARBA" id="ARBA00004123"/>
    </source>
</evidence>
<dbReference type="FunFam" id="2.130.10.10:FF:000056">
    <property type="entry name" value="Polycomb protein eed"/>
    <property type="match status" value="1"/>
</dbReference>
<keyword evidence="8" id="KW-0539">Nucleus</keyword>
<evidence type="ECO:0008006" key="13">
    <source>
        <dbReference type="Google" id="ProtNLM"/>
    </source>
</evidence>
<evidence type="ECO:0000256" key="3">
    <source>
        <dbReference type="ARBA" id="ARBA00022491"/>
    </source>
</evidence>
<evidence type="ECO:0000256" key="5">
    <source>
        <dbReference type="ARBA" id="ARBA00022737"/>
    </source>
</evidence>
<dbReference type="SUPFAM" id="SSF50978">
    <property type="entry name" value="WD40 repeat-like"/>
    <property type="match status" value="1"/>
</dbReference>
<evidence type="ECO:0000256" key="4">
    <source>
        <dbReference type="ARBA" id="ARBA00022574"/>
    </source>
</evidence>
<evidence type="ECO:0000313" key="12">
    <source>
        <dbReference type="Proteomes" id="UP001208570"/>
    </source>
</evidence>
<evidence type="ECO:0000256" key="9">
    <source>
        <dbReference type="PROSITE-ProRule" id="PRU00221"/>
    </source>
</evidence>
<reference evidence="11" key="1">
    <citation type="journal article" date="2023" name="Mol. Biol. Evol.">
        <title>Third-Generation Sequencing Reveals the Adaptive Role of the Epigenome in Three Deep-Sea Polychaetes.</title>
        <authorList>
            <person name="Perez M."/>
            <person name="Aroh O."/>
            <person name="Sun Y."/>
            <person name="Lan Y."/>
            <person name="Juniper S.K."/>
            <person name="Young C.R."/>
            <person name="Angers B."/>
            <person name="Qian P.Y."/>
        </authorList>
    </citation>
    <scope>NUCLEOTIDE SEQUENCE</scope>
    <source>
        <strain evidence="11">P08H-3</strain>
    </source>
</reference>
<gene>
    <name evidence="11" type="ORF">LSH36_473g03022</name>
</gene>
<evidence type="ECO:0000256" key="7">
    <source>
        <dbReference type="ARBA" id="ARBA00023163"/>
    </source>
</evidence>
<comment type="similarity">
    <text evidence="2">Belongs to the WD repeat ESC family.</text>
</comment>
<evidence type="ECO:0000313" key="11">
    <source>
        <dbReference type="EMBL" id="KAK2148975.1"/>
    </source>
</evidence>
<sequence>MSDGEESGVTVLKKSRVSVVKSEEAPSMEGSGDEIDDGVSISTGSLGDDSSRSETPTQHGMRRKGRSRSNKYVKTKLMYKCTNYLKEDHGQPLFGVQFNYNSKEGEPVIFTTVGSNRVTIYECQDETNIKLLQAYVDADSDENFYTCAWTYDDVTGQMLLAAAGSRGVIRIISPVTMQCIKHFIGHGQSINELKFHPRDPNILLSVSKDHQLRLWNIKTDVNIAILGGVDGHRDEVLSGDINIDGDLIVSCGMDHSLKIWSLNKPEIKDAIEKSYQYNPNKTNRPFATFSQHYPDFSTRDIHRNYVDCVRWFGKFILSKSCENRIVCWKPGNVSDFDYQLKPSDSTVSVLHQFDFRECDIWFMRFSMDYFQKVLALGNQIGRVFVWDIDVCDPSQARCTVLSHAKCSTAVRQTHFSRDGTTLIAVCDDGTIWRWERVR</sequence>
<protein>
    <recommendedName>
        <fullName evidence="13">Polycomb protein EED</fullName>
    </recommendedName>
</protein>
<dbReference type="InterPro" id="IPR001680">
    <property type="entry name" value="WD40_rpt"/>
</dbReference>
<dbReference type="Gene3D" id="2.130.10.10">
    <property type="entry name" value="YVTN repeat-like/Quinoprotein amine dehydrogenase"/>
    <property type="match status" value="1"/>
</dbReference>
<dbReference type="PROSITE" id="PS50294">
    <property type="entry name" value="WD_REPEATS_REGION"/>
    <property type="match status" value="2"/>
</dbReference>
<evidence type="ECO:0000256" key="6">
    <source>
        <dbReference type="ARBA" id="ARBA00023015"/>
    </source>
</evidence>
<proteinExistence type="inferred from homology"/>
<keyword evidence="7" id="KW-0804">Transcription</keyword>
<dbReference type="InterPro" id="IPR019775">
    <property type="entry name" value="WD40_repeat_CS"/>
</dbReference>
<dbReference type="EMBL" id="JAODUP010000473">
    <property type="protein sequence ID" value="KAK2148975.1"/>
    <property type="molecule type" value="Genomic_DNA"/>
</dbReference>
<dbReference type="Pfam" id="PF00400">
    <property type="entry name" value="WD40"/>
    <property type="match status" value="3"/>
</dbReference>
<feature type="compositionally biased region" description="Low complexity" evidence="10">
    <location>
        <begin position="9"/>
        <end position="20"/>
    </location>
</feature>
<feature type="repeat" description="WD" evidence="9">
    <location>
        <begin position="183"/>
        <end position="225"/>
    </location>
</feature>
<evidence type="ECO:0000256" key="10">
    <source>
        <dbReference type="SAM" id="MobiDB-lite"/>
    </source>
</evidence>
<organism evidence="11 12">
    <name type="scientific">Paralvinella palmiformis</name>
    <dbReference type="NCBI Taxonomy" id="53620"/>
    <lineage>
        <taxon>Eukaryota</taxon>
        <taxon>Metazoa</taxon>
        <taxon>Spiralia</taxon>
        <taxon>Lophotrochozoa</taxon>
        <taxon>Annelida</taxon>
        <taxon>Polychaeta</taxon>
        <taxon>Sedentaria</taxon>
        <taxon>Canalipalpata</taxon>
        <taxon>Terebellida</taxon>
        <taxon>Terebelliformia</taxon>
        <taxon>Alvinellidae</taxon>
        <taxon>Paralvinella</taxon>
    </lineage>
</organism>
<feature type="repeat" description="WD" evidence="9">
    <location>
        <begin position="229"/>
        <end position="270"/>
    </location>
</feature>
<dbReference type="InterPro" id="IPR015943">
    <property type="entry name" value="WD40/YVTN_repeat-like_dom_sf"/>
</dbReference>
<evidence type="ECO:0000256" key="2">
    <source>
        <dbReference type="ARBA" id="ARBA00008075"/>
    </source>
</evidence>
<dbReference type="Proteomes" id="UP001208570">
    <property type="component" value="Unassembled WGS sequence"/>
</dbReference>
<feature type="region of interest" description="Disordered" evidence="10">
    <location>
        <begin position="1"/>
        <end position="69"/>
    </location>
</feature>
<evidence type="ECO:0000256" key="8">
    <source>
        <dbReference type="ARBA" id="ARBA00023242"/>
    </source>
</evidence>
<comment type="subcellular location">
    <subcellularLocation>
        <location evidence="1">Nucleus</location>
    </subcellularLocation>
</comment>
<dbReference type="PROSITE" id="PS00678">
    <property type="entry name" value="WD_REPEATS_1"/>
    <property type="match status" value="1"/>
</dbReference>
<dbReference type="InterPro" id="IPR036322">
    <property type="entry name" value="WD40_repeat_dom_sf"/>
</dbReference>
<keyword evidence="12" id="KW-1185">Reference proteome</keyword>
<keyword evidence="4 9" id="KW-0853">WD repeat</keyword>
<keyword evidence="5" id="KW-0677">Repeat</keyword>
<feature type="compositionally biased region" description="Basic residues" evidence="10">
    <location>
        <begin position="60"/>
        <end position="69"/>
    </location>
</feature>
<accession>A0AAD9MXD8</accession>
<dbReference type="AlphaFoldDB" id="A0AAD9MXD8"/>
<keyword evidence="3" id="KW-0678">Repressor</keyword>
<dbReference type="SMART" id="SM00320">
    <property type="entry name" value="WD40"/>
    <property type="match status" value="6"/>
</dbReference>
<dbReference type="InterPro" id="IPR051243">
    <property type="entry name" value="PcG_WD-repeat"/>
</dbReference>
<name>A0AAD9MXD8_9ANNE</name>